<evidence type="ECO:0000256" key="1">
    <source>
        <dbReference type="SAM" id="MobiDB-lite"/>
    </source>
</evidence>
<organism evidence="2 3">
    <name type="scientific">Polyangium mundeleinium</name>
    <dbReference type="NCBI Taxonomy" id="2995306"/>
    <lineage>
        <taxon>Bacteria</taxon>
        <taxon>Pseudomonadati</taxon>
        <taxon>Myxococcota</taxon>
        <taxon>Polyangia</taxon>
        <taxon>Polyangiales</taxon>
        <taxon>Polyangiaceae</taxon>
        <taxon>Polyangium</taxon>
    </lineage>
</organism>
<gene>
    <name evidence="2" type="ORF">POL67_23320</name>
</gene>
<sequence length="150" mass="15585">MRIQGGAAHPSYGPNRQFVRLGLRDEHKRLGIGEASPLPPFAADVASVLAVILGEALPNLATIRDDLPPREAVAAAMAPVERALAPYPAARFARRPPSSTSWACAVASPSLPASPARIAWPPCPRTPCSTLRRPTSSSAPGGSPKPASTP</sequence>
<dbReference type="RefSeq" id="WP_271920630.1">
    <property type="nucleotide sequence ID" value="NZ_JAQNDO010000001.1"/>
</dbReference>
<comment type="caution">
    <text evidence="2">The sequence shown here is derived from an EMBL/GenBank/DDBJ whole genome shotgun (WGS) entry which is preliminary data.</text>
</comment>
<name>A0ABT5EU04_9BACT</name>
<feature type="compositionally biased region" description="Low complexity" evidence="1">
    <location>
        <begin position="134"/>
        <end position="150"/>
    </location>
</feature>
<protein>
    <submittedName>
        <fullName evidence="2">Uncharacterized protein</fullName>
    </submittedName>
</protein>
<feature type="region of interest" description="Disordered" evidence="1">
    <location>
        <begin position="122"/>
        <end position="150"/>
    </location>
</feature>
<keyword evidence="3" id="KW-1185">Reference proteome</keyword>
<dbReference type="Proteomes" id="UP001221411">
    <property type="component" value="Unassembled WGS sequence"/>
</dbReference>
<reference evidence="2 3" key="1">
    <citation type="submission" date="2022-11" db="EMBL/GenBank/DDBJ databases">
        <title>Minimal conservation of predation-associated metabolite biosynthetic gene clusters underscores biosynthetic potential of Myxococcota including descriptions for ten novel species: Archangium lansinium sp. nov., Myxococcus landrumus sp. nov., Nannocystis bai.</title>
        <authorList>
            <person name="Ahearne A."/>
            <person name="Stevens C."/>
            <person name="Dowd S."/>
        </authorList>
    </citation>
    <scope>NUCLEOTIDE SEQUENCE [LARGE SCALE GENOMIC DNA]</scope>
    <source>
        <strain evidence="2 3">RJM3</strain>
    </source>
</reference>
<evidence type="ECO:0000313" key="2">
    <source>
        <dbReference type="EMBL" id="MDC0744280.1"/>
    </source>
</evidence>
<proteinExistence type="predicted"/>
<accession>A0ABT5EU04</accession>
<evidence type="ECO:0000313" key="3">
    <source>
        <dbReference type="Proteomes" id="UP001221411"/>
    </source>
</evidence>
<dbReference type="EMBL" id="JAQNDO010000001">
    <property type="protein sequence ID" value="MDC0744280.1"/>
    <property type="molecule type" value="Genomic_DNA"/>
</dbReference>